<dbReference type="OrthoDB" id="9794638at2"/>
<dbReference type="InterPro" id="IPR012349">
    <property type="entry name" value="Split_barrel_FMN-bd"/>
</dbReference>
<feature type="domain" description="Flavin reductase like" evidence="5">
    <location>
        <begin position="19"/>
        <end position="172"/>
    </location>
</feature>
<dbReference type="Gene3D" id="2.30.110.10">
    <property type="entry name" value="Electron Transport, Fmn-binding Protein, Chain A"/>
    <property type="match status" value="1"/>
</dbReference>
<dbReference type="GO" id="GO:0016646">
    <property type="term" value="F:oxidoreductase activity, acting on the CH-NH group of donors, NAD or NADP as acceptor"/>
    <property type="evidence" value="ECO:0007669"/>
    <property type="project" value="UniProtKB-ARBA"/>
</dbReference>
<dbReference type="SMART" id="SM00903">
    <property type="entry name" value="Flavin_Reduct"/>
    <property type="match status" value="1"/>
</dbReference>
<dbReference type="AlphaFoldDB" id="A0A255ZQ16"/>
<evidence type="ECO:0000313" key="7">
    <source>
        <dbReference type="Proteomes" id="UP000216035"/>
    </source>
</evidence>
<evidence type="ECO:0000256" key="4">
    <source>
        <dbReference type="ARBA" id="ARBA00038054"/>
    </source>
</evidence>
<dbReference type="RefSeq" id="WP_094486565.1">
    <property type="nucleotide sequence ID" value="NZ_NOXX01000201.1"/>
</dbReference>
<proteinExistence type="inferred from homology"/>
<dbReference type="Pfam" id="PF01613">
    <property type="entry name" value="Flavin_Reduct"/>
    <property type="match status" value="1"/>
</dbReference>
<keyword evidence="3" id="KW-0288">FMN</keyword>
<name>A0A255ZQ16_9FLAO</name>
<evidence type="ECO:0000256" key="2">
    <source>
        <dbReference type="ARBA" id="ARBA00022630"/>
    </source>
</evidence>
<reference evidence="6 7" key="1">
    <citation type="submission" date="2017-07" db="EMBL/GenBank/DDBJ databases">
        <title>Flavobacterium cyanobacteriorum sp. nov., isolated from cyanobacterial aggregates in a eutrophic lake.</title>
        <authorList>
            <person name="Cai H."/>
        </authorList>
    </citation>
    <scope>NUCLEOTIDE SEQUENCE [LARGE SCALE GENOMIC DNA]</scope>
    <source>
        <strain evidence="6 7">TH167</strain>
    </source>
</reference>
<comment type="similarity">
    <text evidence="4">Belongs to the flavoredoxin family.</text>
</comment>
<dbReference type="SUPFAM" id="SSF50475">
    <property type="entry name" value="FMN-binding split barrel"/>
    <property type="match status" value="1"/>
</dbReference>
<comment type="cofactor">
    <cofactor evidence="1">
        <name>FMN</name>
        <dbReference type="ChEBI" id="CHEBI:58210"/>
    </cofactor>
</comment>
<sequence length="201" mass="22356">MIIKPEELDFKSVYKLLTGLVIPRPIGWVATVSEDGVHNLAPFSFFNAVSADPPTLMFSASNSPNANKDTSRNALQTGEFVVNMVTENLVEQMNDTAAPIPSHESEFDYAKIAYAESTVVKPRRVANAPISFECKVIHHHHIDGQRGGSMMILGEIVMIHINDQIVDENYHTDLEVYQPISRLAGAFYARLGDQFVLKRAQ</sequence>
<gene>
    <name evidence="6" type="ORF">CHX27_09650</name>
</gene>
<organism evidence="6 7">
    <name type="scientific">Flavobacterium aurantiibacter</name>
    <dbReference type="NCBI Taxonomy" id="2023067"/>
    <lineage>
        <taxon>Bacteria</taxon>
        <taxon>Pseudomonadati</taxon>
        <taxon>Bacteroidota</taxon>
        <taxon>Flavobacteriia</taxon>
        <taxon>Flavobacteriales</taxon>
        <taxon>Flavobacteriaceae</taxon>
        <taxon>Flavobacterium</taxon>
    </lineage>
</organism>
<dbReference type="GO" id="GO:0010181">
    <property type="term" value="F:FMN binding"/>
    <property type="evidence" value="ECO:0007669"/>
    <property type="project" value="InterPro"/>
</dbReference>
<protein>
    <recommendedName>
        <fullName evidence="5">Flavin reductase like domain-containing protein</fullName>
    </recommendedName>
</protein>
<accession>A0A255ZQ16</accession>
<evidence type="ECO:0000259" key="5">
    <source>
        <dbReference type="SMART" id="SM00903"/>
    </source>
</evidence>
<dbReference type="PANTHER" id="PTHR33798">
    <property type="entry name" value="FLAVOPROTEIN OXYGENASE"/>
    <property type="match status" value="1"/>
</dbReference>
<keyword evidence="7" id="KW-1185">Reference proteome</keyword>
<keyword evidence="2" id="KW-0285">Flavoprotein</keyword>
<evidence type="ECO:0000256" key="3">
    <source>
        <dbReference type="ARBA" id="ARBA00022643"/>
    </source>
</evidence>
<dbReference type="Proteomes" id="UP000216035">
    <property type="component" value="Unassembled WGS sequence"/>
</dbReference>
<dbReference type="EMBL" id="NOXX01000201">
    <property type="protein sequence ID" value="OYQ43598.1"/>
    <property type="molecule type" value="Genomic_DNA"/>
</dbReference>
<dbReference type="PANTHER" id="PTHR33798:SF5">
    <property type="entry name" value="FLAVIN REDUCTASE LIKE DOMAIN-CONTAINING PROTEIN"/>
    <property type="match status" value="1"/>
</dbReference>
<evidence type="ECO:0000313" key="6">
    <source>
        <dbReference type="EMBL" id="OYQ43598.1"/>
    </source>
</evidence>
<dbReference type="InterPro" id="IPR002563">
    <property type="entry name" value="Flavin_Rdtase-like_dom"/>
</dbReference>
<comment type="caution">
    <text evidence="6">The sequence shown here is derived from an EMBL/GenBank/DDBJ whole genome shotgun (WGS) entry which is preliminary data.</text>
</comment>
<evidence type="ECO:0000256" key="1">
    <source>
        <dbReference type="ARBA" id="ARBA00001917"/>
    </source>
</evidence>